<protein>
    <submittedName>
        <fullName evidence="1">Uncharacterized protein</fullName>
    </submittedName>
</protein>
<name>A0AAE4GBX1_9BURK</name>
<comment type="caution">
    <text evidence="1">The sequence shown here is derived from an EMBL/GenBank/DDBJ whole genome shotgun (WGS) entry which is preliminary data.</text>
</comment>
<evidence type="ECO:0000313" key="1">
    <source>
        <dbReference type="EMBL" id="MDT0339586.1"/>
    </source>
</evidence>
<dbReference type="EMBL" id="JAVRAA010000014">
    <property type="protein sequence ID" value="MDT0339586.1"/>
    <property type="molecule type" value="Genomic_DNA"/>
</dbReference>
<sequence>MPFRRSTKLFALVTLALLASYLLLRKVPQLIRPAIEPQTILVNPGAKCALIEYAFRGGERWSWLDPYALFTLSDGDAFYTVVELHSKKVVRDSTWPIIPITAYSQESVGMGRSVFFWSADGRSAAFPGGEGPAYIWENIHECAGEKSASPYSNHECSLDKQSPQCSAIRNMIE</sequence>
<proteinExistence type="predicted"/>
<dbReference type="RefSeq" id="WP_310837411.1">
    <property type="nucleotide sequence ID" value="NZ_JAVLSM010000006.1"/>
</dbReference>
<dbReference type="AlphaFoldDB" id="A0AAE4GBX1"/>
<gene>
    <name evidence="1" type="ORF">RJN63_22315</name>
</gene>
<reference evidence="1" key="1">
    <citation type="submission" date="2023-02" db="EMBL/GenBank/DDBJ databases">
        <title>Description of Herbaspirillum huttiense subsp. nephrolepsisexaltata and Herbaspirillum huttiense subsp. lycopersicon.</title>
        <authorList>
            <person name="Poudel M."/>
            <person name="Sharma A."/>
            <person name="Goss E."/>
            <person name="Tapia J.H."/>
            <person name="Harmon C.M."/>
            <person name="Jones J.B."/>
        </authorList>
    </citation>
    <scope>NUCLEOTIDE SEQUENCE</scope>
    <source>
        <strain evidence="1">NC40101</strain>
    </source>
</reference>
<organism evidence="1">
    <name type="scientific">Herbaspirillum huttiense subsp. nephrolepidis</name>
    <dbReference type="NCBI Taxonomy" id="3075126"/>
    <lineage>
        <taxon>Bacteria</taxon>
        <taxon>Pseudomonadati</taxon>
        <taxon>Pseudomonadota</taxon>
        <taxon>Betaproteobacteria</taxon>
        <taxon>Burkholderiales</taxon>
        <taxon>Oxalobacteraceae</taxon>
        <taxon>Herbaspirillum</taxon>
    </lineage>
</organism>
<accession>A0AAE4GBX1</accession>